<reference evidence="7" key="1">
    <citation type="submission" date="2024-06" db="EMBL/GenBank/DDBJ databases">
        <title>Multi-omics analyses provide insights into the biosynthesis of the anticancer antibiotic pleurotin in Hohenbuehelia grisea.</title>
        <authorList>
            <person name="Weaver J.A."/>
            <person name="Alberti F."/>
        </authorList>
    </citation>
    <scope>NUCLEOTIDE SEQUENCE [LARGE SCALE GENOMIC DNA]</scope>
    <source>
        <strain evidence="7">T-177</strain>
    </source>
</reference>
<protein>
    <recommendedName>
        <fullName evidence="5">GAR domain-containing protein</fullName>
    </recommendedName>
</protein>
<dbReference type="Pfam" id="PF08580">
    <property type="entry name" value="KAR9"/>
    <property type="match status" value="1"/>
</dbReference>
<dbReference type="InterPro" id="IPR003108">
    <property type="entry name" value="GAR_dom"/>
</dbReference>
<dbReference type="PANTHER" id="PTHR37271">
    <property type="entry name" value="KARYOGAMY PROTEIN KAR9"/>
    <property type="match status" value="1"/>
</dbReference>
<evidence type="ECO:0000259" key="5">
    <source>
        <dbReference type="PROSITE" id="PS51460"/>
    </source>
</evidence>
<feature type="region of interest" description="Disordered" evidence="4">
    <location>
        <begin position="1"/>
        <end position="53"/>
    </location>
</feature>
<feature type="compositionally biased region" description="Low complexity" evidence="4">
    <location>
        <begin position="555"/>
        <end position="565"/>
    </location>
</feature>
<name>A0ABR3JDL0_9AGAR</name>
<feature type="compositionally biased region" description="Polar residues" evidence="4">
    <location>
        <begin position="577"/>
        <end position="596"/>
    </location>
</feature>
<feature type="compositionally biased region" description="Low complexity" evidence="4">
    <location>
        <begin position="1"/>
        <end position="46"/>
    </location>
</feature>
<evidence type="ECO:0000256" key="3">
    <source>
        <dbReference type="ARBA" id="ARBA00023212"/>
    </source>
</evidence>
<organism evidence="6 7">
    <name type="scientific">Hohenbuehelia grisea</name>
    <dbReference type="NCBI Taxonomy" id="104357"/>
    <lineage>
        <taxon>Eukaryota</taxon>
        <taxon>Fungi</taxon>
        <taxon>Dikarya</taxon>
        <taxon>Basidiomycota</taxon>
        <taxon>Agaricomycotina</taxon>
        <taxon>Agaricomycetes</taxon>
        <taxon>Agaricomycetidae</taxon>
        <taxon>Agaricales</taxon>
        <taxon>Pleurotineae</taxon>
        <taxon>Pleurotaceae</taxon>
        <taxon>Hohenbuehelia</taxon>
    </lineage>
</organism>
<evidence type="ECO:0000256" key="4">
    <source>
        <dbReference type="SAM" id="MobiDB-lite"/>
    </source>
</evidence>
<dbReference type="Proteomes" id="UP001556367">
    <property type="component" value="Unassembled WGS sequence"/>
</dbReference>
<feature type="compositionally biased region" description="Polar residues" evidence="4">
    <location>
        <begin position="541"/>
        <end position="554"/>
    </location>
</feature>
<gene>
    <name evidence="6" type="ORF">HGRIS_004975</name>
</gene>
<feature type="compositionally biased region" description="Low complexity" evidence="4">
    <location>
        <begin position="720"/>
        <end position="731"/>
    </location>
</feature>
<evidence type="ECO:0000256" key="2">
    <source>
        <dbReference type="ARBA" id="ARBA00022490"/>
    </source>
</evidence>
<feature type="region of interest" description="Disordered" evidence="4">
    <location>
        <begin position="341"/>
        <end position="771"/>
    </location>
</feature>
<sequence length="884" mass="95733">MAPSLKASSSCSSISRPESPASHTASTSYAPPSPPTSSHASSASSSRVSLEMADEENVTITAANNRSLTKRLGKKKSQEEDLRLLAVSAQMTELSYGISDIQTRIFEIQELRHKSQSTSDTAGTTNVIDQSLMSLDERLDAVTKGIKSVNEALEPLLQSTATPTVAANGDSNENAGILRKHAALLAEWEAVQDESDVLREELKEDKWLTVFRTVTDQADGMMSSLEKAVNRCQEFIWQVHRRGGDDSIGSVNSSRSDKPPLIVSVDVYNTLLDSFEAKKKHYMPATTKVLAIIDKGVHDRVTKNGETLRRHAESVQRWKTLRERITKTDAEMENVRRILIHGEKTPSEAGSSASGHTSLSRSGYLATPPSGQRASRTPSSSSLSRSISPLRKFARKITGSRHSPAPPVTPLRIDRDTPAVRSPASEPVRTMRKQRSSIFGLRGSPQAVPLTPDRPSHKHSQSLTPDQSPRSNRAELSNTTIKGKSSRPTWNSSTKVEVEDRTQTLRGTPPRRTPSALAMYGSPDDIPPVPALGATYRRSLSRTSMASSRPWSPVTSSYSTSQSSYHPPMPSFRPPSRTAQSSSHIPPRSITPSVSAPMTPRPRAKTPSHIPAPAKWRSFSGGQSESGWDEQSQRAFSPAFSATSGMDPTSPGRHPPRPPSRSMIPVPSVQLSTPSRPGSSMSRYRSESPSVAAFRSSATRAQTPETTLRKRASQVPIYQGPMTPTPLGGTTRSVRPSIQGKLPPSSFRDGASSSSRAPSRSGSRAGAYTPTLEGGPVHEYVCGNSRDPLDVEVASIVNSIPHGLLVERVDPPLRGAPREGEEVKAQYAFSNALSRKVVTCKLTTLTRTSRAGATGDAVIKKVMCRVGGGWQDLQLYMLNRQAGM</sequence>
<feature type="compositionally biased region" description="Low complexity" evidence="4">
    <location>
        <begin position="679"/>
        <end position="690"/>
    </location>
</feature>
<dbReference type="InterPro" id="IPR013889">
    <property type="entry name" value="Karyogamy_KAR9"/>
</dbReference>
<dbReference type="EMBL" id="JASNQZ010000008">
    <property type="protein sequence ID" value="KAL0953791.1"/>
    <property type="molecule type" value="Genomic_DNA"/>
</dbReference>
<feature type="compositionally biased region" description="Polar residues" evidence="4">
    <location>
        <begin position="348"/>
        <end position="361"/>
    </location>
</feature>
<feature type="compositionally biased region" description="Polar residues" evidence="4">
    <location>
        <begin position="620"/>
        <end position="647"/>
    </location>
</feature>
<dbReference type="PANTHER" id="PTHR37271:SF1">
    <property type="entry name" value="KARYOGAMY PROTEIN KAR9"/>
    <property type="match status" value="1"/>
</dbReference>
<comment type="caution">
    <text evidence="6">The sequence shown here is derived from an EMBL/GenBank/DDBJ whole genome shotgun (WGS) entry which is preliminary data.</text>
</comment>
<dbReference type="PROSITE" id="PS51460">
    <property type="entry name" value="GAR"/>
    <property type="match status" value="1"/>
</dbReference>
<feature type="compositionally biased region" description="Polar residues" evidence="4">
    <location>
        <begin position="669"/>
        <end position="678"/>
    </location>
</feature>
<feature type="compositionally biased region" description="Polar residues" evidence="4">
    <location>
        <begin position="461"/>
        <end position="495"/>
    </location>
</feature>
<accession>A0ABR3JDL0</accession>
<dbReference type="SUPFAM" id="SSF143575">
    <property type="entry name" value="GAS2 domain-like"/>
    <property type="match status" value="1"/>
</dbReference>
<dbReference type="InterPro" id="IPR036534">
    <property type="entry name" value="GAR_dom_sf"/>
</dbReference>
<proteinExistence type="predicted"/>
<keyword evidence="7" id="KW-1185">Reference proteome</keyword>
<feature type="domain" description="GAR" evidence="5">
    <location>
        <begin position="784"/>
        <end position="884"/>
    </location>
</feature>
<keyword evidence="3" id="KW-0206">Cytoskeleton</keyword>
<evidence type="ECO:0000256" key="1">
    <source>
        <dbReference type="ARBA" id="ARBA00004245"/>
    </source>
</evidence>
<evidence type="ECO:0000313" key="7">
    <source>
        <dbReference type="Proteomes" id="UP001556367"/>
    </source>
</evidence>
<feature type="compositionally biased region" description="Polar residues" evidence="4">
    <location>
        <begin position="696"/>
        <end position="706"/>
    </location>
</feature>
<feature type="compositionally biased region" description="Low complexity" evidence="4">
    <location>
        <begin position="745"/>
        <end position="767"/>
    </location>
</feature>
<feature type="compositionally biased region" description="Low complexity" evidence="4">
    <location>
        <begin position="370"/>
        <end position="388"/>
    </location>
</feature>
<evidence type="ECO:0000313" key="6">
    <source>
        <dbReference type="EMBL" id="KAL0953791.1"/>
    </source>
</evidence>
<comment type="subcellular location">
    <subcellularLocation>
        <location evidence="1">Cytoplasm</location>
        <location evidence="1">Cytoskeleton</location>
    </subcellularLocation>
</comment>
<keyword evidence="2" id="KW-0963">Cytoplasm</keyword>